<sequence>MGAKRGDEAEALAEAYLCQQGLTVLTRNFRVRGGEIDLVMDHQGTTVFVEVRLRANRRFASPLESVTASKQQKLQHAAQHYLAQFTQRQHTPCRFDVIAFADLAQQPEWLQAAFN</sequence>
<keyword evidence="3" id="KW-0378">Hydrolase</keyword>
<comment type="caution">
    <text evidence="3">The sequence shown here is derived from an EMBL/GenBank/DDBJ whole genome shotgun (WGS) entry which is preliminary data.</text>
</comment>
<dbReference type="PANTHER" id="PTHR34039">
    <property type="entry name" value="UPF0102 PROTEIN YRAN"/>
    <property type="match status" value="1"/>
</dbReference>
<proteinExistence type="inferred from homology"/>
<dbReference type="NCBIfam" id="NF009150">
    <property type="entry name" value="PRK12497.1-3"/>
    <property type="match status" value="1"/>
</dbReference>
<organism evidence="3 4">
    <name type="scientific">Simiduia aestuariiviva</name>
    <dbReference type="NCBI Taxonomy" id="1510459"/>
    <lineage>
        <taxon>Bacteria</taxon>
        <taxon>Pseudomonadati</taxon>
        <taxon>Pseudomonadota</taxon>
        <taxon>Gammaproteobacteria</taxon>
        <taxon>Cellvibrionales</taxon>
        <taxon>Cellvibrionaceae</taxon>
        <taxon>Simiduia</taxon>
    </lineage>
</organism>
<evidence type="ECO:0000313" key="4">
    <source>
        <dbReference type="Proteomes" id="UP000559987"/>
    </source>
</evidence>
<dbReference type="NCBIfam" id="TIGR00252">
    <property type="entry name" value="YraN family protein"/>
    <property type="match status" value="1"/>
</dbReference>
<dbReference type="Gene3D" id="3.40.1350.10">
    <property type="match status" value="1"/>
</dbReference>
<dbReference type="HAMAP" id="MF_00048">
    <property type="entry name" value="UPF0102"/>
    <property type="match status" value="1"/>
</dbReference>
<comment type="similarity">
    <text evidence="1 2">Belongs to the UPF0102 family.</text>
</comment>
<gene>
    <name evidence="3" type="ORF">FHS30_002326</name>
</gene>
<keyword evidence="3" id="KW-0255">Endonuclease</keyword>
<dbReference type="AlphaFoldDB" id="A0A839UUE3"/>
<protein>
    <recommendedName>
        <fullName evidence="2">UPF0102 protein FHS30_002326</fullName>
    </recommendedName>
</protein>
<dbReference type="SUPFAM" id="SSF52980">
    <property type="entry name" value="Restriction endonuclease-like"/>
    <property type="match status" value="1"/>
</dbReference>
<reference evidence="3 4" key="1">
    <citation type="submission" date="2020-08" db="EMBL/GenBank/DDBJ databases">
        <title>Genomic Encyclopedia of Type Strains, Phase III (KMG-III): the genomes of soil and plant-associated and newly described type strains.</title>
        <authorList>
            <person name="Whitman W."/>
        </authorList>
    </citation>
    <scope>NUCLEOTIDE SEQUENCE [LARGE SCALE GENOMIC DNA]</scope>
    <source>
        <strain evidence="3 4">CECT 8571</strain>
    </source>
</reference>
<dbReference type="Proteomes" id="UP000559987">
    <property type="component" value="Unassembled WGS sequence"/>
</dbReference>
<dbReference type="GO" id="GO:0003676">
    <property type="term" value="F:nucleic acid binding"/>
    <property type="evidence" value="ECO:0007669"/>
    <property type="project" value="InterPro"/>
</dbReference>
<evidence type="ECO:0000256" key="2">
    <source>
        <dbReference type="HAMAP-Rule" id="MF_00048"/>
    </source>
</evidence>
<dbReference type="InterPro" id="IPR003509">
    <property type="entry name" value="UPF0102_YraN-like"/>
</dbReference>
<dbReference type="RefSeq" id="WP_343049078.1">
    <property type="nucleotide sequence ID" value="NZ_JACHXZ010000003.1"/>
</dbReference>
<evidence type="ECO:0000256" key="1">
    <source>
        <dbReference type="ARBA" id="ARBA00006738"/>
    </source>
</evidence>
<name>A0A839UUE3_9GAMM</name>
<dbReference type="Pfam" id="PF02021">
    <property type="entry name" value="UPF0102"/>
    <property type="match status" value="1"/>
</dbReference>
<keyword evidence="3" id="KW-0540">Nuclease</keyword>
<keyword evidence="4" id="KW-1185">Reference proteome</keyword>
<dbReference type="CDD" id="cd20736">
    <property type="entry name" value="PoNe_Nuclease"/>
    <property type="match status" value="1"/>
</dbReference>
<accession>A0A839UUE3</accession>
<dbReference type="InterPro" id="IPR011335">
    <property type="entry name" value="Restrct_endonuc-II-like"/>
</dbReference>
<dbReference type="InterPro" id="IPR011856">
    <property type="entry name" value="tRNA_endonuc-like_dom_sf"/>
</dbReference>
<dbReference type="PANTHER" id="PTHR34039:SF1">
    <property type="entry name" value="UPF0102 PROTEIN YRAN"/>
    <property type="match status" value="1"/>
</dbReference>
<dbReference type="GO" id="GO:0004519">
    <property type="term" value="F:endonuclease activity"/>
    <property type="evidence" value="ECO:0007669"/>
    <property type="project" value="UniProtKB-KW"/>
</dbReference>
<dbReference type="EMBL" id="JACHXZ010000003">
    <property type="protein sequence ID" value="MBB3169118.1"/>
    <property type="molecule type" value="Genomic_DNA"/>
</dbReference>
<evidence type="ECO:0000313" key="3">
    <source>
        <dbReference type="EMBL" id="MBB3169118.1"/>
    </source>
</evidence>